<proteinExistence type="predicted"/>
<evidence type="ECO:0000313" key="1">
    <source>
        <dbReference type="EMBL" id="KZV83297.1"/>
    </source>
</evidence>
<protein>
    <submittedName>
        <fullName evidence="1">Uncharacterized protein</fullName>
    </submittedName>
</protein>
<keyword evidence="2" id="KW-1185">Reference proteome</keyword>
<gene>
    <name evidence="1" type="ORF">EXIGLDRAFT_317783</name>
</gene>
<dbReference type="Proteomes" id="UP000077266">
    <property type="component" value="Unassembled WGS sequence"/>
</dbReference>
<evidence type="ECO:0000313" key="2">
    <source>
        <dbReference type="Proteomes" id="UP000077266"/>
    </source>
</evidence>
<dbReference type="EMBL" id="KV426280">
    <property type="protein sequence ID" value="KZV83297.1"/>
    <property type="molecule type" value="Genomic_DNA"/>
</dbReference>
<name>A0A165CWI1_EXIGL</name>
<reference evidence="1 2" key="1">
    <citation type="journal article" date="2016" name="Mol. Biol. Evol.">
        <title>Comparative Genomics of Early-Diverging Mushroom-Forming Fungi Provides Insights into the Origins of Lignocellulose Decay Capabilities.</title>
        <authorList>
            <person name="Nagy L.G."/>
            <person name="Riley R."/>
            <person name="Tritt A."/>
            <person name="Adam C."/>
            <person name="Daum C."/>
            <person name="Floudas D."/>
            <person name="Sun H."/>
            <person name="Yadav J.S."/>
            <person name="Pangilinan J."/>
            <person name="Larsson K.H."/>
            <person name="Matsuura K."/>
            <person name="Barry K."/>
            <person name="Labutti K."/>
            <person name="Kuo R."/>
            <person name="Ohm R.A."/>
            <person name="Bhattacharya S.S."/>
            <person name="Shirouzu T."/>
            <person name="Yoshinaga Y."/>
            <person name="Martin F.M."/>
            <person name="Grigoriev I.V."/>
            <person name="Hibbett D.S."/>
        </authorList>
    </citation>
    <scope>NUCLEOTIDE SEQUENCE [LARGE SCALE GENOMIC DNA]</scope>
    <source>
        <strain evidence="1 2">HHB12029</strain>
    </source>
</reference>
<dbReference type="InParanoid" id="A0A165CWI1"/>
<organism evidence="1 2">
    <name type="scientific">Exidia glandulosa HHB12029</name>
    <dbReference type="NCBI Taxonomy" id="1314781"/>
    <lineage>
        <taxon>Eukaryota</taxon>
        <taxon>Fungi</taxon>
        <taxon>Dikarya</taxon>
        <taxon>Basidiomycota</taxon>
        <taxon>Agaricomycotina</taxon>
        <taxon>Agaricomycetes</taxon>
        <taxon>Auriculariales</taxon>
        <taxon>Exidiaceae</taxon>
        <taxon>Exidia</taxon>
    </lineage>
</organism>
<dbReference type="AlphaFoldDB" id="A0A165CWI1"/>
<accession>A0A165CWI1</accession>
<sequence>MPSRACVELTMLSVISKLSRLYIRHGCQYNTRGFDVGYTARAVDRRFCSTRRRAPVHIYPPHVLYNLPNCSSPSLDSAFALCDRVTPASSFKLATSTCQRSSVHLIAQVHLQPQAQMCETRKLKRSSSQDPQDWKTENCIFCERQGIDICGTAEDLKLQASRTA</sequence>